<name>K1RNU4_9ZZZZ</name>
<evidence type="ECO:0000256" key="7">
    <source>
        <dbReference type="ARBA" id="ARBA00023065"/>
    </source>
</evidence>
<feature type="transmembrane region" description="Helical" evidence="9">
    <location>
        <begin position="179"/>
        <end position="201"/>
    </location>
</feature>
<gene>
    <name evidence="10" type="ORF">LEA_17963</name>
</gene>
<comment type="similarity">
    <text evidence="2">Belongs to the TrkH potassium transport family.</text>
</comment>
<dbReference type="AlphaFoldDB" id="K1RNU4"/>
<keyword evidence="6 9" id="KW-1133">Transmembrane helix</keyword>
<dbReference type="PANTHER" id="PTHR32024:SF2">
    <property type="entry name" value="TRK SYSTEM POTASSIUM UPTAKE PROTEIN TRKG-RELATED"/>
    <property type="match status" value="1"/>
</dbReference>
<keyword evidence="3" id="KW-0813">Transport</keyword>
<evidence type="ECO:0000256" key="3">
    <source>
        <dbReference type="ARBA" id="ARBA00022448"/>
    </source>
</evidence>
<dbReference type="GO" id="GO:0030001">
    <property type="term" value="P:metal ion transport"/>
    <property type="evidence" value="ECO:0007669"/>
    <property type="project" value="UniProtKB-ARBA"/>
</dbReference>
<comment type="subcellular location">
    <subcellularLocation>
        <location evidence="1">Cell membrane</location>
        <topology evidence="1">Multi-pass membrane protein</topology>
    </subcellularLocation>
</comment>
<reference evidence="10" key="1">
    <citation type="journal article" date="2013" name="Environ. Microbiol.">
        <title>Microbiota from the distal guts of lean and obese adolescents exhibit partial functional redundancy besides clear differences in community structure.</title>
        <authorList>
            <person name="Ferrer M."/>
            <person name="Ruiz A."/>
            <person name="Lanza F."/>
            <person name="Haange S.B."/>
            <person name="Oberbach A."/>
            <person name="Till H."/>
            <person name="Bargiela R."/>
            <person name="Campoy C."/>
            <person name="Segura M.T."/>
            <person name="Richter M."/>
            <person name="von Bergen M."/>
            <person name="Seifert J."/>
            <person name="Suarez A."/>
        </authorList>
    </citation>
    <scope>NUCLEOTIDE SEQUENCE</scope>
</reference>
<sequence>LNISFATAGTGGFGVTNAGIASYSNYLQTVIAVFMMLFGINFSVYILILAKKFKQAFRIQELWVYFGIIVLSTALIAFNIRSLYPSAYDAVHQSFFYVSSIITTTGFGLTDVNNWPEFSKTVIMIITFIGAMAGSTGGGFKVSRVILLFKETRKEFSLLIHPRNVKTVKMDGKTIDHNVMRSTSIFLVLYIGIFALSWLVLSLDQTDFVTSFTAVAANINNTGPGLGMVGPVGNYSEFS</sequence>
<feature type="non-terminal residue" evidence="10">
    <location>
        <position position="1"/>
    </location>
</feature>
<evidence type="ECO:0000256" key="8">
    <source>
        <dbReference type="ARBA" id="ARBA00023136"/>
    </source>
</evidence>
<dbReference type="GO" id="GO:0008324">
    <property type="term" value="F:monoatomic cation transmembrane transporter activity"/>
    <property type="evidence" value="ECO:0007669"/>
    <property type="project" value="InterPro"/>
</dbReference>
<organism evidence="10">
    <name type="scientific">human gut metagenome</name>
    <dbReference type="NCBI Taxonomy" id="408170"/>
    <lineage>
        <taxon>unclassified sequences</taxon>
        <taxon>metagenomes</taxon>
        <taxon>organismal metagenomes</taxon>
    </lineage>
</organism>
<accession>K1RNU4</accession>
<comment type="caution">
    <text evidence="10">The sequence shown here is derived from an EMBL/GenBank/DDBJ whole genome shotgun (WGS) entry which is preliminary data.</text>
</comment>
<keyword evidence="4" id="KW-1003">Cell membrane</keyword>
<dbReference type="PANTHER" id="PTHR32024">
    <property type="entry name" value="TRK SYSTEM POTASSIUM UPTAKE PROTEIN TRKG-RELATED"/>
    <property type="match status" value="1"/>
</dbReference>
<feature type="non-terminal residue" evidence="10">
    <location>
        <position position="239"/>
    </location>
</feature>
<dbReference type="GO" id="GO:0005886">
    <property type="term" value="C:plasma membrane"/>
    <property type="evidence" value="ECO:0007669"/>
    <property type="project" value="UniProtKB-SubCell"/>
</dbReference>
<keyword evidence="7" id="KW-0406">Ion transport</keyword>
<evidence type="ECO:0000256" key="6">
    <source>
        <dbReference type="ARBA" id="ARBA00022989"/>
    </source>
</evidence>
<feature type="transmembrane region" description="Helical" evidence="9">
    <location>
        <begin position="121"/>
        <end position="140"/>
    </location>
</feature>
<feature type="transmembrane region" description="Helical" evidence="9">
    <location>
        <begin position="62"/>
        <end position="84"/>
    </location>
</feature>
<evidence type="ECO:0000256" key="2">
    <source>
        <dbReference type="ARBA" id="ARBA00009137"/>
    </source>
</evidence>
<proteinExistence type="inferred from homology"/>
<keyword evidence="5 9" id="KW-0812">Transmembrane</keyword>
<evidence type="ECO:0000256" key="9">
    <source>
        <dbReference type="SAM" id="Phobius"/>
    </source>
</evidence>
<evidence type="ECO:0000256" key="5">
    <source>
        <dbReference type="ARBA" id="ARBA00022692"/>
    </source>
</evidence>
<dbReference type="Pfam" id="PF02386">
    <property type="entry name" value="TrkH"/>
    <property type="match status" value="1"/>
</dbReference>
<dbReference type="InterPro" id="IPR003445">
    <property type="entry name" value="Cat_transpt"/>
</dbReference>
<keyword evidence="8 9" id="KW-0472">Membrane</keyword>
<evidence type="ECO:0000256" key="1">
    <source>
        <dbReference type="ARBA" id="ARBA00004651"/>
    </source>
</evidence>
<feature type="transmembrane region" description="Helical" evidence="9">
    <location>
        <begin position="26"/>
        <end position="50"/>
    </location>
</feature>
<evidence type="ECO:0000313" key="10">
    <source>
        <dbReference type="EMBL" id="EKC50292.1"/>
    </source>
</evidence>
<dbReference type="EMBL" id="AJWY01012311">
    <property type="protein sequence ID" value="EKC50292.1"/>
    <property type="molecule type" value="Genomic_DNA"/>
</dbReference>
<protein>
    <submittedName>
        <fullName evidence="10">Trk-type K+ transport system, membrane component</fullName>
    </submittedName>
</protein>
<evidence type="ECO:0000256" key="4">
    <source>
        <dbReference type="ARBA" id="ARBA00022475"/>
    </source>
</evidence>